<gene>
    <name evidence="1" type="ORF">XhyaCFBP1156_13265</name>
</gene>
<evidence type="ECO:0000313" key="1">
    <source>
        <dbReference type="EMBL" id="PPU97005.1"/>
    </source>
</evidence>
<dbReference type="EMBL" id="MDEG01000011">
    <property type="protein sequence ID" value="PPU97005.1"/>
    <property type="molecule type" value="Genomic_DNA"/>
</dbReference>
<sequence>MAEHLRRYDAVADATDATESQAQLEQEYIGWAAERLQQRREAFGPNGGYRFNVDMKAAGTDASLPTAYRALKGFLASALRMPFGNAAATQLDKKDGELTPKFCPTVAGGAAAGLGSAFTEQILLSAIERRARLANMPAFRPVPPAILSPEPGPVRMEITPEGTKRFWRPPHADQLSQLGNHDDRPTFEVLQCDAQDRQRQLLQRQKLLEGHAEATFLRPLLSGGFSGIRRGLSPASVLLSPIKVLGTSMLSSGTGGALTNAILETGKALPWTGQARVDNLVGGSQTVNLFRLARPDESMEPLRWGDIRRLHNTLLDIVQEAGALAAQPLTSPRMAMRTARDLLLHHIGGNIFSSWVATGGGTLLASLVRGGYGAPPADEMLSSPGSVVQQSGQAFSDNTVWPALNSTLGDTSQNLAASLDRRRDSEQARLWSKAATMRNQLLAQIDTVRRNADGAQDQRLHELAGTLSQSLEHRGGAADLDAALGAIDRVLGEPGGATEATLERLRVLKDTVAQQRAVLVRSQALREWRSGRRQTSA</sequence>
<reference evidence="2" key="1">
    <citation type="submission" date="2016-08" db="EMBL/GenBank/DDBJ databases">
        <authorList>
            <person name="Merda D."/>
            <person name="Briand M."/>
            <person name="Taghouti G."/>
            <person name="Carrere S."/>
            <person name="Gouzy J."/>
            <person name="Portier P."/>
            <person name="Jacques M.-A."/>
            <person name="Fischer-Le Saux M."/>
        </authorList>
    </citation>
    <scope>NUCLEOTIDE SEQUENCE [LARGE SCALE GENOMIC DNA]</scope>
    <source>
        <strain evidence="2">CFBP1156</strain>
    </source>
</reference>
<accession>A0A2S7EV20</accession>
<dbReference type="NCBIfam" id="NF041346">
    <property type="entry name" value="XopF2"/>
    <property type="match status" value="1"/>
</dbReference>
<proteinExistence type="predicted"/>
<dbReference type="Proteomes" id="UP000238261">
    <property type="component" value="Unassembled WGS sequence"/>
</dbReference>
<dbReference type="AlphaFoldDB" id="A0A2S7EV20"/>
<name>A0A2S7EV20_9XANT</name>
<evidence type="ECO:0000313" key="2">
    <source>
        <dbReference type="Proteomes" id="UP000238261"/>
    </source>
</evidence>
<dbReference type="OrthoDB" id="8802630at2"/>
<protein>
    <submittedName>
        <fullName evidence="1">Type III secretion system effector protein</fullName>
    </submittedName>
</protein>
<dbReference type="NCBIfam" id="NF041344">
    <property type="entry name" value="XopF"/>
    <property type="match status" value="1"/>
</dbReference>
<keyword evidence="2" id="KW-1185">Reference proteome</keyword>
<organism evidence="1 2">
    <name type="scientific">Xanthomonas hyacinthi</name>
    <dbReference type="NCBI Taxonomy" id="56455"/>
    <lineage>
        <taxon>Bacteria</taxon>
        <taxon>Pseudomonadati</taxon>
        <taxon>Pseudomonadota</taxon>
        <taxon>Gammaproteobacteria</taxon>
        <taxon>Lysobacterales</taxon>
        <taxon>Lysobacteraceae</taxon>
        <taxon>Xanthomonas</taxon>
    </lineage>
</organism>
<comment type="caution">
    <text evidence="1">The sequence shown here is derived from an EMBL/GenBank/DDBJ whole genome shotgun (WGS) entry which is preliminary data.</text>
</comment>